<evidence type="ECO:0000256" key="5">
    <source>
        <dbReference type="ARBA" id="ARBA00022741"/>
    </source>
</evidence>
<dbReference type="PANTHER" id="PTHR43065">
    <property type="entry name" value="SENSOR HISTIDINE KINASE"/>
    <property type="match status" value="1"/>
</dbReference>
<keyword evidence="6 11" id="KW-0418">Kinase</keyword>
<dbReference type="GO" id="GO:0005524">
    <property type="term" value="F:ATP binding"/>
    <property type="evidence" value="ECO:0007669"/>
    <property type="project" value="UniProtKB-KW"/>
</dbReference>
<evidence type="ECO:0000256" key="4">
    <source>
        <dbReference type="ARBA" id="ARBA00022679"/>
    </source>
</evidence>
<name>A0A5C8NXM6_9BURK</name>
<keyword evidence="9" id="KW-0472">Membrane</keyword>
<evidence type="ECO:0000313" key="12">
    <source>
        <dbReference type="Proteomes" id="UP000321548"/>
    </source>
</evidence>
<keyword evidence="7" id="KW-0067">ATP-binding</keyword>
<feature type="domain" description="Histidine kinase" evidence="10">
    <location>
        <begin position="492"/>
        <end position="718"/>
    </location>
</feature>
<dbReference type="SMART" id="SM00387">
    <property type="entry name" value="HATPase_c"/>
    <property type="match status" value="1"/>
</dbReference>
<keyword evidence="12" id="KW-1185">Reference proteome</keyword>
<comment type="catalytic activity">
    <reaction evidence="1">
        <text>ATP + protein L-histidine = ADP + protein N-phospho-L-histidine.</text>
        <dbReference type="EC" id="2.7.13.3"/>
    </reaction>
</comment>
<evidence type="ECO:0000256" key="2">
    <source>
        <dbReference type="ARBA" id="ARBA00012438"/>
    </source>
</evidence>
<proteinExistence type="predicted"/>
<dbReference type="AlphaFoldDB" id="A0A5C8NXM6"/>
<comment type="caution">
    <text evidence="11">The sequence shown here is derived from an EMBL/GenBank/DDBJ whole genome shotgun (WGS) entry which is preliminary data.</text>
</comment>
<dbReference type="RefSeq" id="WP_147703851.1">
    <property type="nucleotide sequence ID" value="NZ_VDUY01000003.1"/>
</dbReference>
<dbReference type="InterPro" id="IPR014265">
    <property type="entry name" value="XrtA/PrsK"/>
</dbReference>
<dbReference type="CDD" id="cd00082">
    <property type="entry name" value="HisKA"/>
    <property type="match status" value="1"/>
</dbReference>
<organism evidence="11 12">
    <name type="scientific">Zeimonas arvi</name>
    <dbReference type="NCBI Taxonomy" id="2498847"/>
    <lineage>
        <taxon>Bacteria</taxon>
        <taxon>Pseudomonadati</taxon>
        <taxon>Pseudomonadota</taxon>
        <taxon>Betaproteobacteria</taxon>
        <taxon>Burkholderiales</taxon>
        <taxon>Burkholderiaceae</taxon>
        <taxon>Zeimonas</taxon>
    </lineage>
</organism>
<dbReference type="Gene3D" id="3.30.450.40">
    <property type="match status" value="1"/>
</dbReference>
<dbReference type="InterPro" id="IPR003594">
    <property type="entry name" value="HATPase_dom"/>
</dbReference>
<dbReference type="Proteomes" id="UP000321548">
    <property type="component" value="Unassembled WGS sequence"/>
</dbReference>
<evidence type="ECO:0000313" key="11">
    <source>
        <dbReference type="EMBL" id="TXL65936.1"/>
    </source>
</evidence>
<dbReference type="GO" id="GO:0000155">
    <property type="term" value="F:phosphorelay sensor kinase activity"/>
    <property type="evidence" value="ECO:0007669"/>
    <property type="project" value="InterPro"/>
</dbReference>
<keyword evidence="9" id="KW-1133">Transmembrane helix</keyword>
<dbReference type="InterPro" id="IPR003661">
    <property type="entry name" value="HisK_dim/P_dom"/>
</dbReference>
<evidence type="ECO:0000256" key="8">
    <source>
        <dbReference type="ARBA" id="ARBA00023012"/>
    </source>
</evidence>
<protein>
    <recommendedName>
        <fullName evidence="2">histidine kinase</fullName>
        <ecNumber evidence="2">2.7.13.3</ecNumber>
    </recommendedName>
</protein>
<dbReference type="InterPro" id="IPR005467">
    <property type="entry name" value="His_kinase_dom"/>
</dbReference>
<keyword evidence="3" id="KW-0597">Phosphoprotein</keyword>
<gene>
    <name evidence="11" type="primary">prsK</name>
    <name evidence="11" type="ORF">FHP08_07585</name>
</gene>
<reference evidence="11 12" key="1">
    <citation type="submission" date="2019-06" db="EMBL/GenBank/DDBJ databases">
        <title>Quisquiliibacterium sp. nov., isolated from a maize field.</title>
        <authorList>
            <person name="Lin S.-Y."/>
            <person name="Tsai C.-F."/>
            <person name="Young C.-C."/>
        </authorList>
    </citation>
    <scope>NUCLEOTIDE SEQUENCE [LARGE SCALE GENOMIC DNA]</scope>
    <source>
        <strain evidence="11 12">CC-CFT501</strain>
    </source>
</reference>
<keyword evidence="4 11" id="KW-0808">Transferase</keyword>
<feature type="transmembrane region" description="Helical" evidence="9">
    <location>
        <begin position="234"/>
        <end position="254"/>
    </location>
</feature>
<dbReference type="Pfam" id="PF02518">
    <property type="entry name" value="HATPase_c"/>
    <property type="match status" value="1"/>
</dbReference>
<feature type="transmembrane region" description="Helical" evidence="9">
    <location>
        <begin position="34"/>
        <end position="55"/>
    </location>
</feature>
<keyword evidence="9" id="KW-0812">Transmembrane</keyword>
<dbReference type="InterPro" id="IPR036890">
    <property type="entry name" value="HATPase_C_sf"/>
</dbReference>
<feature type="transmembrane region" description="Helical" evidence="9">
    <location>
        <begin position="161"/>
        <end position="181"/>
    </location>
</feature>
<dbReference type="EMBL" id="VDUY01000003">
    <property type="protein sequence ID" value="TXL65936.1"/>
    <property type="molecule type" value="Genomic_DNA"/>
</dbReference>
<keyword evidence="8" id="KW-0902">Two-component regulatory system</keyword>
<dbReference type="InterPro" id="IPR004358">
    <property type="entry name" value="Sig_transdc_His_kin-like_C"/>
</dbReference>
<evidence type="ECO:0000256" key="7">
    <source>
        <dbReference type="ARBA" id="ARBA00022840"/>
    </source>
</evidence>
<evidence type="ECO:0000256" key="6">
    <source>
        <dbReference type="ARBA" id="ARBA00022777"/>
    </source>
</evidence>
<dbReference type="PANTHER" id="PTHR43065:SF46">
    <property type="entry name" value="C4-DICARBOXYLATE TRANSPORT SENSOR PROTEIN DCTB"/>
    <property type="match status" value="1"/>
</dbReference>
<dbReference type="InterPro" id="IPR029016">
    <property type="entry name" value="GAF-like_dom_sf"/>
</dbReference>
<accession>A0A5C8NXM6</accession>
<evidence type="ECO:0000259" key="10">
    <source>
        <dbReference type="PROSITE" id="PS50109"/>
    </source>
</evidence>
<dbReference type="SUPFAM" id="SSF55781">
    <property type="entry name" value="GAF domain-like"/>
    <property type="match status" value="1"/>
</dbReference>
<dbReference type="SUPFAM" id="SSF55874">
    <property type="entry name" value="ATPase domain of HSP90 chaperone/DNA topoisomerase II/histidine kinase"/>
    <property type="match status" value="1"/>
</dbReference>
<dbReference type="EC" id="2.7.13.3" evidence="2"/>
<evidence type="ECO:0000256" key="1">
    <source>
        <dbReference type="ARBA" id="ARBA00000085"/>
    </source>
</evidence>
<evidence type="ECO:0000256" key="9">
    <source>
        <dbReference type="SAM" id="Phobius"/>
    </source>
</evidence>
<dbReference type="NCBIfam" id="TIGR02916">
    <property type="entry name" value="PEP_his_kin"/>
    <property type="match status" value="1"/>
</dbReference>
<dbReference type="OrthoDB" id="8573961at2"/>
<keyword evidence="5" id="KW-0547">Nucleotide-binding</keyword>
<sequence>MNPALLGFIGHAAAALAFLALAVLLAVRRRGDAVGRLLLVAVLGQVAWGAAMAGLLTGSPVAAPLAPVTEALRNLLWILFLIRLGTDAGPAPVIGAQQAEQVDRAGRRAMVVALVLASASAGAELIGSDAGTLFAARTLAAIFGLVCLEQVYRNASPGRRWAIKFLGLALLALFAFDLLMYSEALLFGRVNGAWWVARGYANVLLVPLLAIAAARNPQWKLDIGVSRQAVFHTAALSIAGGYLVLIAGGGYWLRWFGGEWGEIAAALLVFAALLGLAVFLMSGRIRARLRVFLAKHFFTYRFDYREEWMRLTGLLASDGSGELAARAINGLGQPVDSASGALWLESDGAFRFEGGIRWQGDRAAIPSDAPLVQLMRERDWIVDLHTAVNATGDWRGAAGDPGNPRPEAGLPLPPAIAGHAEGWLVVPLTLERELLGFVLLDKPLAPQPFDWETRDLLKAAARQIASHLGLQRTLEKLIRAQQFESFNRMSAFVVHDLKNLVAQLGLMTKNAQRHRDNPEFQADMLATVENVMERMQGLLLQLRVGAKPVEKPAQVNLSEVLQAAVAARRALRPEPRIVRWQPAAGLHGQAGDPDGPAQGMTARDDLLVMAHRDRLERVIGHLIQNAAEACDPSNGRVELALREQDGRAVIEVRDNGRGMSGAFLREKLFQPFTSTKAHGMGIGAFESREYLRELGGALEVESTEGVGTIFRVRLPLARTGAERPLETRKEEAGSPDG</sequence>
<dbReference type="PROSITE" id="PS50109">
    <property type="entry name" value="HIS_KIN"/>
    <property type="match status" value="1"/>
</dbReference>
<feature type="transmembrane region" description="Helical" evidence="9">
    <location>
        <begin position="260"/>
        <end position="280"/>
    </location>
</feature>
<evidence type="ECO:0000256" key="3">
    <source>
        <dbReference type="ARBA" id="ARBA00022553"/>
    </source>
</evidence>
<feature type="transmembrane region" description="Helical" evidence="9">
    <location>
        <begin position="6"/>
        <end position="27"/>
    </location>
</feature>
<dbReference type="PRINTS" id="PR00344">
    <property type="entry name" value="BCTRLSENSOR"/>
</dbReference>
<dbReference type="Gene3D" id="3.30.565.10">
    <property type="entry name" value="Histidine kinase-like ATPase, C-terminal domain"/>
    <property type="match status" value="1"/>
</dbReference>
<feature type="transmembrane region" description="Helical" evidence="9">
    <location>
        <begin position="193"/>
        <end position="214"/>
    </location>
</feature>